<comment type="caution">
    <text evidence="1">The sequence shown here is derived from an EMBL/GenBank/DDBJ whole genome shotgun (WGS) entry which is preliminary data.</text>
</comment>
<accession>A0A9D4M255</accession>
<reference evidence="1" key="2">
    <citation type="submission" date="2020-11" db="EMBL/GenBank/DDBJ databases">
        <authorList>
            <person name="McCartney M.A."/>
            <person name="Auch B."/>
            <person name="Kono T."/>
            <person name="Mallez S."/>
            <person name="Becker A."/>
            <person name="Gohl D.M."/>
            <person name="Silverstein K.A.T."/>
            <person name="Koren S."/>
            <person name="Bechman K.B."/>
            <person name="Herman A."/>
            <person name="Abrahante J.E."/>
            <person name="Garbe J."/>
        </authorList>
    </citation>
    <scope>NUCLEOTIDE SEQUENCE</scope>
    <source>
        <strain evidence="1">Duluth1</strain>
        <tissue evidence="1">Whole animal</tissue>
    </source>
</reference>
<sequence>MVANNSDRLGLTIDRGESNVLNVNAPNDIAIKVQGDALEEVDGFTYFVSILITVEGRM</sequence>
<evidence type="ECO:0000313" key="2">
    <source>
        <dbReference type="Proteomes" id="UP000828390"/>
    </source>
</evidence>
<name>A0A9D4M255_DREPO</name>
<gene>
    <name evidence="1" type="ORF">DPMN_030181</name>
</gene>
<organism evidence="1 2">
    <name type="scientific">Dreissena polymorpha</name>
    <name type="common">Zebra mussel</name>
    <name type="synonym">Mytilus polymorpha</name>
    <dbReference type="NCBI Taxonomy" id="45954"/>
    <lineage>
        <taxon>Eukaryota</taxon>
        <taxon>Metazoa</taxon>
        <taxon>Spiralia</taxon>
        <taxon>Lophotrochozoa</taxon>
        <taxon>Mollusca</taxon>
        <taxon>Bivalvia</taxon>
        <taxon>Autobranchia</taxon>
        <taxon>Heteroconchia</taxon>
        <taxon>Euheterodonta</taxon>
        <taxon>Imparidentia</taxon>
        <taxon>Neoheterodontei</taxon>
        <taxon>Myida</taxon>
        <taxon>Dreissenoidea</taxon>
        <taxon>Dreissenidae</taxon>
        <taxon>Dreissena</taxon>
    </lineage>
</organism>
<reference evidence="1" key="1">
    <citation type="journal article" date="2019" name="bioRxiv">
        <title>The Genome of the Zebra Mussel, Dreissena polymorpha: A Resource for Invasive Species Research.</title>
        <authorList>
            <person name="McCartney M.A."/>
            <person name="Auch B."/>
            <person name="Kono T."/>
            <person name="Mallez S."/>
            <person name="Zhang Y."/>
            <person name="Obille A."/>
            <person name="Becker A."/>
            <person name="Abrahante J.E."/>
            <person name="Garbe J."/>
            <person name="Badalamenti J.P."/>
            <person name="Herman A."/>
            <person name="Mangelson H."/>
            <person name="Liachko I."/>
            <person name="Sullivan S."/>
            <person name="Sone E.D."/>
            <person name="Koren S."/>
            <person name="Silverstein K.A.T."/>
            <person name="Beckman K.B."/>
            <person name="Gohl D.M."/>
        </authorList>
    </citation>
    <scope>NUCLEOTIDE SEQUENCE</scope>
    <source>
        <strain evidence="1">Duluth1</strain>
        <tissue evidence="1">Whole animal</tissue>
    </source>
</reference>
<protein>
    <submittedName>
        <fullName evidence="1">Uncharacterized protein</fullName>
    </submittedName>
</protein>
<dbReference type="AlphaFoldDB" id="A0A9D4M255"/>
<proteinExistence type="predicted"/>
<evidence type="ECO:0000313" key="1">
    <source>
        <dbReference type="EMBL" id="KAH3867056.1"/>
    </source>
</evidence>
<keyword evidence="2" id="KW-1185">Reference proteome</keyword>
<dbReference type="EMBL" id="JAIWYP010000002">
    <property type="protein sequence ID" value="KAH3867056.1"/>
    <property type="molecule type" value="Genomic_DNA"/>
</dbReference>
<dbReference type="Proteomes" id="UP000828390">
    <property type="component" value="Unassembled WGS sequence"/>
</dbReference>